<gene>
    <name evidence="2" type="ORF">USDA257_c44740</name>
</gene>
<dbReference type="Proteomes" id="UP000006180">
    <property type="component" value="Chromosome"/>
</dbReference>
<organism evidence="2 3">
    <name type="scientific">Sinorhizobium fredii (strain USDA 257)</name>
    <dbReference type="NCBI Taxonomy" id="1185652"/>
    <lineage>
        <taxon>Bacteria</taxon>
        <taxon>Pseudomonadati</taxon>
        <taxon>Pseudomonadota</taxon>
        <taxon>Alphaproteobacteria</taxon>
        <taxon>Hyphomicrobiales</taxon>
        <taxon>Rhizobiaceae</taxon>
        <taxon>Sinorhizobium/Ensifer group</taxon>
        <taxon>Sinorhizobium</taxon>
    </lineage>
</organism>
<dbReference type="EMBL" id="CP003563">
    <property type="protein sequence ID" value="AFL53012.1"/>
    <property type="molecule type" value="Genomic_DNA"/>
</dbReference>
<sequence length="127" mass="13633">MKVFLRTSFAAFVLSSALVGAGVPALANGFYQGIDPHHPPGTQNSGSVYVPMVESPYYVEPRVYVDPAPTGSIYVDPAPTGSIYVEPVPMRRFGGSPSQVREHYENEYQGGGQGDYYQGIIPPAPVP</sequence>
<dbReference type="PATRIC" id="fig|1185652.3.peg.4642"/>
<feature type="signal peptide" evidence="1">
    <location>
        <begin position="1"/>
        <end position="21"/>
    </location>
</feature>
<accession>I3XAV6</accession>
<protein>
    <submittedName>
        <fullName evidence="2">Uncharacterized protein</fullName>
    </submittedName>
</protein>
<proteinExistence type="predicted"/>
<dbReference type="HOGENOM" id="CLU_166885_0_0_5"/>
<reference evidence="2 3" key="1">
    <citation type="journal article" date="2012" name="J. Bacteriol.">
        <title>Complete genome sequence of the broad-host-range strain Sinorhizobium fredii USDA257.</title>
        <authorList>
            <person name="Schuldes J."/>
            <person name="Rodriguez Orbegoso M."/>
            <person name="Schmeisser C."/>
            <person name="Krishnan H.B."/>
            <person name="Daniel R."/>
            <person name="Streit W.R."/>
        </authorList>
    </citation>
    <scope>NUCLEOTIDE SEQUENCE [LARGE SCALE GENOMIC DNA]</scope>
    <source>
        <strain evidence="2 3">USDA 257</strain>
    </source>
</reference>
<evidence type="ECO:0000256" key="1">
    <source>
        <dbReference type="SAM" id="SignalP"/>
    </source>
</evidence>
<dbReference type="RefSeq" id="WP_014765138.1">
    <property type="nucleotide sequence ID" value="NC_018000.1"/>
</dbReference>
<keyword evidence="1" id="KW-0732">Signal</keyword>
<dbReference type="AlphaFoldDB" id="I3XAV6"/>
<evidence type="ECO:0000313" key="3">
    <source>
        <dbReference type="Proteomes" id="UP000006180"/>
    </source>
</evidence>
<name>I3XAV6_SINF2</name>
<feature type="chain" id="PRO_5003682030" evidence="1">
    <location>
        <begin position="22"/>
        <end position="127"/>
    </location>
</feature>
<evidence type="ECO:0000313" key="2">
    <source>
        <dbReference type="EMBL" id="AFL53012.1"/>
    </source>
</evidence>
<dbReference type="KEGG" id="sfd:USDA257_c44740"/>